<accession>A0ABS8PNB7</accession>
<comment type="caution">
    <text evidence="8">The sequence shown here is derived from an EMBL/GenBank/DDBJ whole genome shotgun (WGS) entry which is preliminary data.</text>
</comment>
<gene>
    <name evidence="8" type="ORF">LQ567_07535</name>
</gene>
<evidence type="ECO:0000256" key="1">
    <source>
        <dbReference type="ARBA" id="ARBA00004442"/>
    </source>
</evidence>
<keyword evidence="4" id="KW-0472">Membrane</keyword>
<dbReference type="InterPro" id="IPR012944">
    <property type="entry name" value="SusD_RagB_dom"/>
</dbReference>
<protein>
    <submittedName>
        <fullName evidence="8">RagB/SusD family nutrient uptake outer membrane protein</fullName>
    </submittedName>
</protein>
<evidence type="ECO:0000313" key="9">
    <source>
        <dbReference type="Proteomes" id="UP001199816"/>
    </source>
</evidence>
<evidence type="ECO:0000256" key="2">
    <source>
        <dbReference type="ARBA" id="ARBA00006275"/>
    </source>
</evidence>
<dbReference type="Gene3D" id="1.25.40.390">
    <property type="match status" value="1"/>
</dbReference>
<proteinExistence type="inferred from homology"/>
<feature type="domain" description="SusD-like N-terminal" evidence="7">
    <location>
        <begin position="78"/>
        <end position="231"/>
    </location>
</feature>
<evidence type="ECO:0000256" key="5">
    <source>
        <dbReference type="ARBA" id="ARBA00023237"/>
    </source>
</evidence>
<comment type="subcellular location">
    <subcellularLocation>
        <location evidence="1">Cell outer membrane</location>
    </subcellularLocation>
</comment>
<dbReference type="InterPro" id="IPR011990">
    <property type="entry name" value="TPR-like_helical_dom_sf"/>
</dbReference>
<dbReference type="PROSITE" id="PS51257">
    <property type="entry name" value="PROKAR_LIPOPROTEIN"/>
    <property type="match status" value="1"/>
</dbReference>
<keyword evidence="5" id="KW-0998">Cell outer membrane</keyword>
<evidence type="ECO:0000259" key="6">
    <source>
        <dbReference type="Pfam" id="PF07980"/>
    </source>
</evidence>
<comment type="similarity">
    <text evidence="2">Belongs to the SusD family.</text>
</comment>
<dbReference type="Proteomes" id="UP001199816">
    <property type="component" value="Unassembled WGS sequence"/>
</dbReference>
<keyword evidence="9" id="KW-1185">Reference proteome</keyword>
<dbReference type="Pfam" id="PF14322">
    <property type="entry name" value="SusD-like_3"/>
    <property type="match status" value="1"/>
</dbReference>
<sequence length="638" mass="72619">MKFCSIKNKERLYWAAGIVVSIVLTSCKKYLDIVPDNIATIDNAFATRTQAEKYLGTCYSYLLKDADPNLNPALTGGDEMIPLQSRWSQLGQMFNIARGNQNFVTPVGQEYWVSYYKAIRDCNIFLENARKVPGVPPSMKTYWIAEVKFLKAWYHFCLLRMYGPVPLIKQNLAVDAPSEAVKAARNTADECFSYINELLDEAKDSLPDAITNQDQLGRISKPVAYAVKAKIMVTAASPLYNGNTDAATLKNNDGTLLFNQTADPAKWAAAVTACKEAVDICAELGYTLHTVPAVYKNVTLTNTMRTQLGIRTALTERWNDEIIWANTQSWANNIQFATPPKWDPAFPDNIVMLNALEAPIKIAEQFYTKNGVPIEEDKTYSYDQRYALRTAIAADGLMIRQGYTTATLNFDREQRFYASLGFDGGIWYGQGRFDDSKPLDLYYISSKRGQVNGLSNPAYGPVTGYAIKKVVHFENTMDHTTRYSYVNYAWPLMRLADLYLLYAEALNEANGPGAQVYQYVNLVRERAGLPAIETAWTNFSKNPAKYTTKDGLRSIIHKERNLELMFEGHRFWDLRRWKEGIQEYNAPLRGWDIYQSVAIAYYNPVTLYNQRFSLKDYFWPISEDELTRNTNLKQNIGW</sequence>
<evidence type="ECO:0000256" key="4">
    <source>
        <dbReference type="ARBA" id="ARBA00023136"/>
    </source>
</evidence>
<reference evidence="8 9" key="1">
    <citation type="submission" date="2021-11" db="EMBL/GenBank/DDBJ databases">
        <title>Genomic of Niabella pedocola.</title>
        <authorList>
            <person name="Wu T."/>
        </authorList>
    </citation>
    <scope>NUCLEOTIDE SEQUENCE [LARGE SCALE GENOMIC DNA]</scope>
    <source>
        <strain evidence="8 9">JCM 31011</strain>
    </source>
</reference>
<evidence type="ECO:0000313" key="8">
    <source>
        <dbReference type="EMBL" id="MCD2422610.1"/>
    </source>
</evidence>
<dbReference type="InterPro" id="IPR033985">
    <property type="entry name" value="SusD-like_N"/>
</dbReference>
<dbReference type="Pfam" id="PF07980">
    <property type="entry name" value="SusD_RagB"/>
    <property type="match status" value="1"/>
</dbReference>
<dbReference type="EMBL" id="JAJNEC010000004">
    <property type="protein sequence ID" value="MCD2422610.1"/>
    <property type="molecule type" value="Genomic_DNA"/>
</dbReference>
<evidence type="ECO:0000256" key="3">
    <source>
        <dbReference type="ARBA" id="ARBA00022729"/>
    </source>
</evidence>
<dbReference type="SUPFAM" id="SSF48452">
    <property type="entry name" value="TPR-like"/>
    <property type="match status" value="1"/>
</dbReference>
<keyword evidence="3" id="KW-0732">Signal</keyword>
<dbReference type="RefSeq" id="WP_231003756.1">
    <property type="nucleotide sequence ID" value="NZ_JAJNEC010000004.1"/>
</dbReference>
<feature type="domain" description="RagB/SusD" evidence="6">
    <location>
        <begin position="321"/>
        <end position="638"/>
    </location>
</feature>
<name>A0ABS8PNB7_9BACT</name>
<organism evidence="8 9">
    <name type="scientific">Niabella pedocola</name>
    <dbReference type="NCBI Taxonomy" id="1752077"/>
    <lineage>
        <taxon>Bacteria</taxon>
        <taxon>Pseudomonadati</taxon>
        <taxon>Bacteroidota</taxon>
        <taxon>Chitinophagia</taxon>
        <taxon>Chitinophagales</taxon>
        <taxon>Chitinophagaceae</taxon>
        <taxon>Niabella</taxon>
    </lineage>
</organism>
<evidence type="ECO:0000259" key="7">
    <source>
        <dbReference type="Pfam" id="PF14322"/>
    </source>
</evidence>